<evidence type="ECO:0000259" key="12">
    <source>
        <dbReference type="SMART" id="SM01192"/>
    </source>
</evidence>
<feature type="binding site" evidence="10">
    <location>
        <position position="267"/>
    </location>
    <ligand>
        <name>substrate</name>
    </ligand>
</feature>
<evidence type="ECO:0000256" key="10">
    <source>
        <dbReference type="PIRSR" id="PIRSR001400-2"/>
    </source>
</evidence>
<evidence type="ECO:0000256" key="11">
    <source>
        <dbReference type="PIRSR" id="PIRSR001400-3"/>
    </source>
</evidence>
<feature type="domain" description="Enolase C-terminal TIM barrel" evidence="12">
    <location>
        <begin position="128"/>
        <end position="393"/>
    </location>
</feature>
<evidence type="ECO:0000256" key="7">
    <source>
        <dbReference type="ARBA" id="ARBA00023152"/>
    </source>
</evidence>
<dbReference type="Gene3D" id="3.20.20.120">
    <property type="entry name" value="Enolase-like C-terminal domain"/>
    <property type="match status" value="1"/>
</dbReference>
<dbReference type="SUPFAM" id="SSF51604">
    <property type="entry name" value="Enolase C-terminal domain-like"/>
    <property type="match status" value="1"/>
</dbReference>
<keyword evidence="6 11" id="KW-0460">Magnesium</keyword>
<dbReference type="InterPro" id="IPR020809">
    <property type="entry name" value="Enolase_CS"/>
</dbReference>
<dbReference type="GO" id="GO:0006096">
    <property type="term" value="P:glycolytic process"/>
    <property type="evidence" value="ECO:0007669"/>
    <property type="project" value="UniProtKB-UniPathway"/>
</dbReference>
<evidence type="ECO:0000256" key="9">
    <source>
        <dbReference type="PIRSR" id="PIRSR001400-1"/>
    </source>
</evidence>
<dbReference type="InterPro" id="IPR036849">
    <property type="entry name" value="Enolase-like_C_sf"/>
</dbReference>
<dbReference type="PATRIC" id="fig|1618424.3.peg.926"/>
<dbReference type="Pfam" id="PF03952">
    <property type="entry name" value="Enolase_N"/>
    <property type="match status" value="1"/>
</dbReference>
<comment type="caution">
    <text evidence="14">The sequence shown here is derived from an EMBL/GenBank/DDBJ whole genome shotgun (WGS) entry which is preliminary data.</text>
</comment>
<dbReference type="InterPro" id="IPR020810">
    <property type="entry name" value="Enolase_C"/>
</dbReference>
<keyword evidence="7" id="KW-0324">Glycolysis</keyword>
<dbReference type="SUPFAM" id="SSF54826">
    <property type="entry name" value="Enolase N-terminal domain-like"/>
    <property type="match status" value="1"/>
</dbReference>
<keyword evidence="8" id="KW-0456">Lyase</keyword>
<reference evidence="14 15" key="1">
    <citation type="journal article" date="2015" name="Nature">
        <title>rRNA introns, odd ribosomes, and small enigmatic genomes across a large radiation of phyla.</title>
        <authorList>
            <person name="Brown C.T."/>
            <person name="Hug L.A."/>
            <person name="Thomas B.C."/>
            <person name="Sharon I."/>
            <person name="Castelle C.J."/>
            <person name="Singh A."/>
            <person name="Wilkins M.J."/>
            <person name="Williams K.H."/>
            <person name="Banfield J.F."/>
        </authorList>
    </citation>
    <scope>NUCLEOTIDE SEQUENCE [LARGE SCALE GENOMIC DNA]</scope>
</reference>
<gene>
    <name evidence="14" type="ORF">UU29_C0012G0014</name>
</gene>
<proteinExistence type="inferred from homology"/>
<dbReference type="SFLD" id="SFLDS00001">
    <property type="entry name" value="Enolase"/>
    <property type="match status" value="1"/>
</dbReference>
<evidence type="ECO:0000256" key="5">
    <source>
        <dbReference type="ARBA" id="ARBA00022525"/>
    </source>
</evidence>
<accession>A0A0G0U5L5</accession>
<feature type="binding site" evidence="10">
    <location>
        <begin position="346"/>
        <end position="349"/>
    </location>
    <ligand>
        <name>substrate</name>
    </ligand>
</feature>
<organism evidence="14 15">
    <name type="scientific">Candidatus Daviesbacteria bacterium GW2011_GWA2_40_9</name>
    <dbReference type="NCBI Taxonomy" id="1618424"/>
    <lineage>
        <taxon>Bacteria</taxon>
        <taxon>Candidatus Daviesiibacteriota</taxon>
    </lineage>
</organism>
<dbReference type="EMBL" id="LCAB01000012">
    <property type="protein sequence ID" value="KKR82476.1"/>
    <property type="molecule type" value="Genomic_DNA"/>
</dbReference>
<keyword evidence="11" id="KW-0479">Metal-binding</keyword>
<sequence length="393" mass="43908">MKIDDITLKIIPDSRSEKTLEVEMSLEGHKVVASVPSGKSKGSNEAFVLEPEEALEKFTEIKFNLFTRQFSTLEEFDNYLISLDNTPNKQNLGGNLILVLSLGFTKLLAASQNLEIYQLIAGIIGHKIQKLPLCFYNLIEGGVHAKNSLPFQEYLLVPQTVSPKFSLELAQKAIKILEGKKYQRYGKVTYGDEGGFTMPSDNPREGLELLQEVRSGIDTHSKLSLDVAASVLFKDGKYQIGEKLLDEKEMLSLYHNFASDFPLLSIEDPFQEDDWQGFEDIRRQLGSKVWVVGDDLTTTNPQRITQAYQKGAVNAVIIKPNQIGSVTETIKAATLAQKYGWKVIVSHRSGETMDTFIADLAVGLGADGLKSGCPLQKERLVKYQRLIEIEEML</sequence>
<comment type="pathway">
    <text evidence="1">Carbohydrate degradation; glycolysis; pyruvate from D-glyceraldehyde 3-phosphate: step 4/5.</text>
</comment>
<evidence type="ECO:0000256" key="4">
    <source>
        <dbReference type="ARBA" id="ARBA00017068"/>
    </source>
</evidence>
<evidence type="ECO:0000256" key="6">
    <source>
        <dbReference type="ARBA" id="ARBA00022842"/>
    </source>
</evidence>
<feature type="binding site" evidence="10">
    <location>
        <position position="153"/>
    </location>
    <ligand>
        <name>substrate</name>
    </ligand>
</feature>
<protein>
    <recommendedName>
        <fullName evidence="4">Enolase</fullName>
        <ecNumber evidence="3">4.2.1.11</ecNumber>
    </recommendedName>
</protein>
<comment type="cofactor">
    <cofactor evidence="11">
        <name>Mg(2+)</name>
        <dbReference type="ChEBI" id="CHEBI:18420"/>
    </cofactor>
    <text evidence="11">Mg(2+) is required for catalysis and for stabilizing the dimer.</text>
</comment>
<dbReference type="Proteomes" id="UP000034601">
    <property type="component" value="Unassembled WGS sequence"/>
</dbReference>
<evidence type="ECO:0000256" key="1">
    <source>
        <dbReference type="ARBA" id="ARBA00005031"/>
    </source>
</evidence>
<feature type="domain" description="Enolase N-terminal" evidence="13">
    <location>
        <begin position="3"/>
        <end position="120"/>
    </location>
</feature>
<evidence type="ECO:0000256" key="2">
    <source>
        <dbReference type="ARBA" id="ARBA00009604"/>
    </source>
</evidence>
<dbReference type="Gene3D" id="3.30.390.10">
    <property type="entry name" value="Enolase-like, N-terminal domain"/>
    <property type="match status" value="1"/>
</dbReference>
<dbReference type="InterPro" id="IPR020811">
    <property type="entry name" value="Enolase_N"/>
</dbReference>
<dbReference type="GO" id="GO:0004634">
    <property type="term" value="F:phosphopyruvate hydratase activity"/>
    <property type="evidence" value="ECO:0007669"/>
    <property type="project" value="UniProtKB-EC"/>
</dbReference>
<feature type="binding site" evidence="11">
    <location>
        <position position="294"/>
    </location>
    <ligand>
        <name>Mg(2+)</name>
        <dbReference type="ChEBI" id="CHEBI:18420"/>
    </ligand>
</feature>
<evidence type="ECO:0000259" key="13">
    <source>
        <dbReference type="SMART" id="SM01193"/>
    </source>
</evidence>
<dbReference type="InterPro" id="IPR029017">
    <property type="entry name" value="Enolase-like_N"/>
</dbReference>
<evidence type="ECO:0000313" key="15">
    <source>
        <dbReference type="Proteomes" id="UP000034601"/>
    </source>
</evidence>
<feature type="binding site" evidence="11">
    <location>
        <position position="267"/>
    </location>
    <ligand>
        <name>Mg(2+)</name>
        <dbReference type="ChEBI" id="CHEBI:18420"/>
    </ligand>
</feature>
<dbReference type="PANTHER" id="PTHR11902:SF1">
    <property type="entry name" value="ENOLASE"/>
    <property type="match status" value="1"/>
</dbReference>
<keyword evidence="5" id="KW-0964">Secreted</keyword>
<dbReference type="EC" id="4.2.1.11" evidence="3"/>
<name>A0A0G0U5L5_9BACT</name>
<evidence type="ECO:0000313" key="14">
    <source>
        <dbReference type="EMBL" id="KKR82476.1"/>
    </source>
</evidence>
<dbReference type="PANTHER" id="PTHR11902">
    <property type="entry name" value="ENOLASE"/>
    <property type="match status" value="1"/>
</dbReference>
<dbReference type="Pfam" id="PF00113">
    <property type="entry name" value="Enolase_C"/>
    <property type="match status" value="1"/>
</dbReference>
<comment type="similarity">
    <text evidence="2">Belongs to the enolase family.</text>
</comment>
<feature type="binding site" evidence="10">
    <location>
        <position position="370"/>
    </location>
    <ligand>
        <name>substrate</name>
    </ligand>
</feature>
<feature type="binding site" evidence="10">
    <location>
        <position position="294"/>
    </location>
    <ligand>
        <name>substrate</name>
    </ligand>
</feature>
<dbReference type="InterPro" id="IPR000941">
    <property type="entry name" value="Enolase"/>
</dbReference>
<dbReference type="PIRSF" id="PIRSF001400">
    <property type="entry name" value="Enolase"/>
    <property type="match status" value="1"/>
</dbReference>
<feature type="active site" description="Proton acceptor" evidence="9">
    <location>
        <position position="319"/>
    </location>
</feature>
<dbReference type="GO" id="GO:0000015">
    <property type="term" value="C:phosphopyruvate hydratase complex"/>
    <property type="evidence" value="ECO:0007669"/>
    <property type="project" value="InterPro"/>
</dbReference>
<dbReference type="SMART" id="SM01193">
    <property type="entry name" value="Enolase_N"/>
    <property type="match status" value="1"/>
</dbReference>
<dbReference type="PRINTS" id="PR00148">
    <property type="entry name" value="ENOLASE"/>
</dbReference>
<dbReference type="GO" id="GO:0000287">
    <property type="term" value="F:magnesium ion binding"/>
    <property type="evidence" value="ECO:0007669"/>
    <property type="project" value="InterPro"/>
</dbReference>
<dbReference type="UniPathway" id="UPA00109">
    <property type="reaction ID" value="UER00187"/>
</dbReference>
<evidence type="ECO:0000256" key="8">
    <source>
        <dbReference type="ARBA" id="ARBA00023239"/>
    </source>
</evidence>
<feature type="active site" description="Proton donor" evidence="9">
    <location>
        <position position="193"/>
    </location>
</feature>
<dbReference type="AlphaFoldDB" id="A0A0G0U5L5"/>
<feature type="binding site" evidence="10">
    <location>
        <position position="144"/>
    </location>
    <ligand>
        <name>substrate</name>
    </ligand>
</feature>
<dbReference type="SMART" id="SM01192">
    <property type="entry name" value="Enolase_C"/>
    <property type="match status" value="1"/>
</dbReference>
<dbReference type="PROSITE" id="PS00164">
    <property type="entry name" value="ENOLASE"/>
    <property type="match status" value="1"/>
</dbReference>
<evidence type="ECO:0000256" key="3">
    <source>
        <dbReference type="ARBA" id="ARBA00012058"/>
    </source>
</evidence>